<name>A0A7W5ZUJ7_9BACT</name>
<evidence type="ECO:0000313" key="2">
    <source>
        <dbReference type="Proteomes" id="UP000541352"/>
    </source>
</evidence>
<accession>A0A7W5ZUJ7</accession>
<gene>
    <name evidence="1" type="ORF">FHS57_006382</name>
</gene>
<reference evidence="1 2" key="1">
    <citation type="submission" date="2020-08" db="EMBL/GenBank/DDBJ databases">
        <title>Genomic Encyclopedia of Type Strains, Phase IV (KMG-IV): sequencing the most valuable type-strain genomes for metagenomic binning, comparative biology and taxonomic classification.</title>
        <authorList>
            <person name="Goeker M."/>
        </authorList>
    </citation>
    <scope>NUCLEOTIDE SEQUENCE [LARGE SCALE GENOMIC DNA]</scope>
    <source>
        <strain evidence="1 2">DSM 17976</strain>
    </source>
</reference>
<organism evidence="1 2">
    <name type="scientific">Runella defluvii</name>
    <dbReference type="NCBI Taxonomy" id="370973"/>
    <lineage>
        <taxon>Bacteria</taxon>
        <taxon>Pseudomonadati</taxon>
        <taxon>Bacteroidota</taxon>
        <taxon>Cytophagia</taxon>
        <taxon>Cytophagales</taxon>
        <taxon>Spirosomataceae</taxon>
        <taxon>Runella</taxon>
    </lineage>
</organism>
<protein>
    <recommendedName>
        <fullName evidence="3">Ig-like domain-containing protein</fullName>
    </recommendedName>
</protein>
<dbReference type="Proteomes" id="UP000541352">
    <property type="component" value="Unassembled WGS sequence"/>
</dbReference>
<keyword evidence="2" id="KW-1185">Reference proteome</keyword>
<evidence type="ECO:0000313" key="1">
    <source>
        <dbReference type="EMBL" id="MBB3842351.1"/>
    </source>
</evidence>
<comment type="caution">
    <text evidence="1">The sequence shown here is derived from an EMBL/GenBank/DDBJ whole genome shotgun (WGS) entry which is preliminary data.</text>
</comment>
<evidence type="ECO:0008006" key="3">
    <source>
        <dbReference type="Google" id="ProtNLM"/>
    </source>
</evidence>
<dbReference type="EMBL" id="JACIBY010000035">
    <property type="protein sequence ID" value="MBB3842351.1"/>
    <property type="molecule type" value="Genomic_DNA"/>
</dbReference>
<dbReference type="RefSeq" id="WP_183980665.1">
    <property type="nucleotide sequence ID" value="NZ_JACIBY010000035.1"/>
</dbReference>
<sequence length="294" mass="29915">MNTDSIYLGQKATLTASGCAGTVTWSTGQTAASIQVSPTTQTFYSAFCTSAFGCVGVKDSLKVLVRKAIVPKASPTTICAGDSSVLTVAGCTGGTLTWNNGGVGTRIVVKPNVTTQYSVTCTQGTLGTSQPVLVTVNVNATPTVPVLTANPQNVKTGESVTLAATGCSGTITWAHGKTGASITETLTKTTVFAAFCTSTQGCKSPTASVTAGVDSPIPIVNATPNELCEGQSLTLKVSGCSATGTYEWRNASDQLVNSTSTYTLTVTGNQTLKVVCKDSAGTSQPRIVSLKVAN</sequence>
<dbReference type="AlphaFoldDB" id="A0A7W5ZUJ7"/>
<proteinExistence type="predicted"/>